<dbReference type="OrthoDB" id="9909116at2759"/>
<dbReference type="Gene3D" id="2.40.50.40">
    <property type="match status" value="1"/>
</dbReference>
<sequence>MAFEKTSLFLLASIFLGLSAAFTEEAVDCCLSTSDIPIPHRIVDSYIILNKEGGCPIPAVVFITKKDRRLCSPLPSGKNWVSKLICKIKPRGPECPKSPRKKRRGNKH</sequence>
<evidence type="ECO:0000313" key="8">
    <source>
        <dbReference type="Proteomes" id="UP000829720"/>
    </source>
</evidence>
<keyword evidence="4" id="KW-0145">Chemotaxis</keyword>
<dbReference type="GO" id="GO:0006955">
    <property type="term" value="P:immune response"/>
    <property type="evidence" value="ECO:0007669"/>
    <property type="project" value="InterPro"/>
</dbReference>
<evidence type="ECO:0000256" key="4">
    <source>
        <dbReference type="RuleBase" id="RU361150"/>
    </source>
</evidence>
<evidence type="ECO:0000256" key="2">
    <source>
        <dbReference type="ARBA" id="ARBA00022514"/>
    </source>
</evidence>
<dbReference type="EMBL" id="JAERUA010000004">
    <property type="protein sequence ID" value="KAI1900449.1"/>
    <property type="molecule type" value="Genomic_DNA"/>
</dbReference>
<keyword evidence="4" id="KW-0732">Signal</keyword>
<accession>A0A8T3DSP2</accession>
<evidence type="ECO:0000259" key="6">
    <source>
        <dbReference type="SMART" id="SM00199"/>
    </source>
</evidence>
<comment type="subcellular location">
    <subcellularLocation>
        <location evidence="4">Secreted</location>
    </subcellularLocation>
</comment>
<dbReference type="SUPFAM" id="SSF54117">
    <property type="entry name" value="Interleukin 8-like chemokines"/>
    <property type="match status" value="1"/>
</dbReference>
<evidence type="ECO:0000313" key="7">
    <source>
        <dbReference type="EMBL" id="KAI1900449.1"/>
    </source>
</evidence>
<keyword evidence="8" id="KW-1185">Reference proteome</keyword>
<reference evidence="7" key="1">
    <citation type="submission" date="2021-01" db="EMBL/GenBank/DDBJ databases">
        <authorList>
            <person name="Zahm M."/>
            <person name="Roques C."/>
            <person name="Cabau C."/>
            <person name="Klopp C."/>
            <person name="Donnadieu C."/>
            <person name="Jouanno E."/>
            <person name="Lampietro C."/>
            <person name="Louis A."/>
            <person name="Herpin A."/>
            <person name="Echchiki A."/>
            <person name="Berthelot C."/>
            <person name="Parey E."/>
            <person name="Roest-Crollius H."/>
            <person name="Braasch I."/>
            <person name="Postlethwait J."/>
            <person name="Bobe J."/>
            <person name="Montfort J."/>
            <person name="Bouchez O."/>
            <person name="Begum T."/>
            <person name="Mejri S."/>
            <person name="Adams A."/>
            <person name="Chen W.-J."/>
            <person name="Guiguen Y."/>
        </authorList>
    </citation>
    <scope>NUCLEOTIDE SEQUENCE</scope>
    <source>
        <tissue evidence="7">Blood</tissue>
    </source>
</reference>
<dbReference type="AlphaFoldDB" id="A0A8T3DSP2"/>
<feature type="region of interest" description="Disordered" evidence="5">
    <location>
        <begin position="89"/>
        <end position="108"/>
    </location>
</feature>
<name>A0A8T3DSP2_9TELE</name>
<dbReference type="InterPro" id="IPR036048">
    <property type="entry name" value="Interleukin_8-like_sf"/>
</dbReference>
<protein>
    <recommendedName>
        <fullName evidence="4">C-C motif chemokine</fullName>
    </recommendedName>
</protein>
<keyword evidence="2 4" id="KW-0202">Cytokine</keyword>
<feature type="chain" id="PRO_5035960051" description="C-C motif chemokine" evidence="4">
    <location>
        <begin position="22"/>
        <end position="108"/>
    </location>
</feature>
<evidence type="ECO:0000256" key="1">
    <source>
        <dbReference type="ARBA" id="ARBA00010868"/>
    </source>
</evidence>
<feature type="signal peptide" evidence="4">
    <location>
        <begin position="1"/>
        <end position="21"/>
    </location>
</feature>
<dbReference type="GO" id="GO:0005615">
    <property type="term" value="C:extracellular space"/>
    <property type="evidence" value="ECO:0007669"/>
    <property type="project" value="UniProtKB-KW"/>
</dbReference>
<organism evidence="7 8">
    <name type="scientific">Albula goreensis</name>
    <dbReference type="NCBI Taxonomy" id="1534307"/>
    <lineage>
        <taxon>Eukaryota</taxon>
        <taxon>Metazoa</taxon>
        <taxon>Chordata</taxon>
        <taxon>Craniata</taxon>
        <taxon>Vertebrata</taxon>
        <taxon>Euteleostomi</taxon>
        <taxon>Actinopterygii</taxon>
        <taxon>Neopterygii</taxon>
        <taxon>Teleostei</taxon>
        <taxon>Albuliformes</taxon>
        <taxon>Albulidae</taxon>
        <taxon>Albula</taxon>
    </lineage>
</organism>
<dbReference type="SMART" id="SM00199">
    <property type="entry name" value="SCY"/>
    <property type="match status" value="1"/>
</dbReference>
<dbReference type="Proteomes" id="UP000829720">
    <property type="component" value="Unassembled WGS sequence"/>
</dbReference>
<comment type="similarity">
    <text evidence="1 4">Belongs to the intercrine beta (chemokine CC) family.</text>
</comment>
<feature type="compositionally biased region" description="Basic residues" evidence="5">
    <location>
        <begin position="98"/>
        <end position="108"/>
    </location>
</feature>
<gene>
    <name evidence="7" type="ORF">AGOR_G00050050</name>
</gene>
<dbReference type="GO" id="GO:0008009">
    <property type="term" value="F:chemokine activity"/>
    <property type="evidence" value="ECO:0007669"/>
    <property type="project" value="InterPro"/>
</dbReference>
<evidence type="ECO:0000256" key="5">
    <source>
        <dbReference type="SAM" id="MobiDB-lite"/>
    </source>
</evidence>
<evidence type="ECO:0000256" key="3">
    <source>
        <dbReference type="ARBA" id="ARBA00023157"/>
    </source>
</evidence>
<proteinExistence type="inferred from homology"/>
<dbReference type="Pfam" id="PF00048">
    <property type="entry name" value="IL8"/>
    <property type="match status" value="1"/>
</dbReference>
<keyword evidence="3" id="KW-1015">Disulfide bond</keyword>
<feature type="domain" description="Chemokine interleukin-8-like" evidence="6">
    <location>
        <begin position="26"/>
        <end position="88"/>
    </location>
</feature>
<dbReference type="PROSITE" id="PS00472">
    <property type="entry name" value="SMALL_CYTOKINES_CC"/>
    <property type="match status" value="1"/>
</dbReference>
<dbReference type="InterPro" id="IPR000827">
    <property type="entry name" value="Chemokine_CC_CS"/>
</dbReference>
<keyword evidence="4" id="KW-0964">Secreted</keyword>
<dbReference type="InterPro" id="IPR001811">
    <property type="entry name" value="Chemokine_IL8-like_dom"/>
</dbReference>
<comment type="caution">
    <text evidence="7">The sequence shown here is derived from an EMBL/GenBank/DDBJ whole genome shotgun (WGS) entry which is preliminary data.</text>
</comment>